<feature type="region of interest" description="Disordered" evidence="1">
    <location>
        <begin position="149"/>
        <end position="194"/>
    </location>
</feature>
<evidence type="ECO:0000313" key="3">
    <source>
        <dbReference type="Proteomes" id="UP000186228"/>
    </source>
</evidence>
<organism evidence="2 3">
    <name type="scientific">Rhizobium hainanense</name>
    <dbReference type="NCBI Taxonomy" id="52131"/>
    <lineage>
        <taxon>Bacteria</taxon>
        <taxon>Pseudomonadati</taxon>
        <taxon>Pseudomonadota</taxon>
        <taxon>Alphaproteobacteria</taxon>
        <taxon>Hyphomicrobiales</taxon>
        <taxon>Rhizobiaceae</taxon>
        <taxon>Rhizobium/Agrobacterium group</taxon>
        <taxon>Rhizobium</taxon>
    </lineage>
</organism>
<evidence type="ECO:0000313" key="2">
    <source>
        <dbReference type="EMBL" id="SCB35422.1"/>
    </source>
</evidence>
<name>A0A1C3W5P2_9HYPH</name>
<proteinExistence type="predicted"/>
<evidence type="ECO:0000256" key="1">
    <source>
        <dbReference type="SAM" id="MobiDB-lite"/>
    </source>
</evidence>
<sequence length="194" mass="21404">MDLDGDRGRRALGICGHPRHRTAGAHMVEEAEQPLASSLSGHMVRACGHRVGDGLHRSLRHARAGLLALIPAGYHHPSSLCAACIRDGMGRGRCHFLGDRSTRSLGLVAPCSRFPLGRSLLSQTASGRHPKQQIPPPVPRSFSRKIMAHRPLMTRPRTPREPSSSTQNRQYRRRMKNTRTLAGRIAKNPIKSKD</sequence>
<dbReference type="AlphaFoldDB" id="A0A1C3W5P2"/>
<dbReference type="Proteomes" id="UP000186228">
    <property type="component" value="Unassembled WGS sequence"/>
</dbReference>
<keyword evidence="3" id="KW-1185">Reference proteome</keyword>
<dbReference type="EMBL" id="FMAC01000012">
    <property type="protein sequence ID" value="SCB35422.1"/>
    <property type="molecule type" value="Genomic_DNA"/>
</dbReference>
<dbReference type="STRING" id="52131.GA0061100_1123"/>
<gene>
    <name evidence="2" type="ORF">GA0061100_1123</name>
</gene>
<protein>
    <submittedName>
        <fullName evidence="2">Uncharacterized protein</fullName>
    </submittedName>
</protein>
<reference evidence="3" key="1">
    <citation type="submission" date="2016-08" db="EMBL/GenBank/DDBJ databases">
        <authorList>
            <person name="Varghese N."/>
            <person name="Submissions Spin"/>
        </authorList>
    </citation>
    <scope>NUCLEOTIDE SEQUENCE [LARGE SCALE GENOMIC DNA]</scope>
    <source>
        <strain evidence="3">CCBAU 57015</strain>
    </source>
</reference>
<accession>A0A1C3W5P2</accession>